<name>A0AAN0K4V0_AMPQE</name>
<evidence type="ECO:0000256" key="2">
    <source>
        <dbReference type="SAM" id="MobiDB-lite"/>
    </source>
</evidence>
<dbReference type="GO" id="GO:0007165">
    <property type="term" value="P:signal transduction"/>
    <property type="evidence" value="ECO:0007669"/>
    <property type="project" value="InterPro"/>
</dbReference>
<evidence type="ECO:0000259" key="3">
    <source>
        <dbReference type="SMART" id="SM01017"/>
    </source>
</evidence>
<dbReference type="PRINTS" id="PR00309">
    <property type="entry name" value="ARRESTIN"/>
</dbReference>
<dbReference type="InterPro" id="IPR014756">
    <property type="entry name" value="Ig_E-set"/>
</dbReference>
<dbReference type="GO" id="GO:0005737">
    <property type="term" value="C:cytoplasm"/>
    <property type="evidence" value="ECO:0007669"/>
    <property type="project" value="TreeGrafter"/>
</dbReference>
<dbReference type="Proteomes" id="UP000007879">
    <property type="component" value="Unassembled WGS sequence"/>
</dbReference>
<dbReference type="SMART" id="SM01017">
    <property type="entry name" value="Arrestin_C"/>
    <property type="match status" value="1"/>
</dbReference>
<feature type="region of interest" description="Disordered" evidence="2">
    <location>
        <begin position="386"/>
        <end position="414"/>
    </location>
</feature>
<reference evidence="4" key="2">
    <citation type="submission" date="2024-06" db="UniProtKB">
        <authorList>
            <consortium name="EnsemblMetazoa"/>
        </authorList>
    </citation>
    <scope>IDENTIFICATION</scope>
</reference>
<dbReference type="Gene3D" id="2.60.40.640">
    <property type="match status" value="1"/>
</dbReference>
<dbReference type="InterPro" id="IPR011022">
    <property type="entry name" value="Arrestin_C-like"/>
</dbReference>
<comment type="similarity">
    <text evidence="1">Belongs to the arrestin family.</text>
</comment>
<dbReference type="AlphaFoldDB" id="A0AAN0K4V0"/>
<evidence type="ECO:0000256" key="1">
    <source>
        <dbReference type="ARBA" id="ARBA00005298"/>
    </source>
</evidence>
<organism evidence="4 5">
    <name type="scientific">Amphimedon queenslandica</name>
    <name type="common">Sponge</name>
    <dbReference type="NCBI Taxonomy" id="400682"/>
    <lineage>
        <taxon>Eukaryota</taxon>
        <taxon>Metazoa</taxon>
        <taxon>Porifera</taxon>
        <taxon>Demospongiae</taxon>
        <taxon>Heteroscleromorpha</taxon>
        <taxon>Haplosclerida</taxon>
        <taxon>Niphatidae</taxon>
        <taxon>Amphimedon</taxon>
    </lineage>
</organism>
<feature type="domain" description="Arrestin C-terminal-like" evidence="3">
    <location>
        <begin position="209"/>
        <end position="371"/>
    </location>
</feature>
<reference evidence="5" key="1">
    <citation type="journal article" date="2010" name="Nature">
        <title>The Amphimedon queenslandica genome and the evolution of animal complexity.</title>
        <authorList>
            <person name="Srivastava M."/>
            <person name="Simakov O."/>
            <person name="Chapman J."/>
            <person name="Fahey B."/>
            <person name="Gauthier M.E."/>
            <person name="Mitros T."/>
            <person name="Richards G.S."/>
            <person name="Conaco C."/>
            <person name="Dacre M."/>
            <person name="Hellsten U."/>
            <person name="Larroux C."/>
            <person name="Putnam N.H."/>
            <person name="Stanke M."/>
            <person name="Adamska M."/>
            <person name="Darling A."/>
            <person name="Degnan S.M."/>
            <person name="Oakley T.H."/>
            <person name="Plachetzki D.C."/>
            <person name="Zhai Y."/>
            <person name="Adamski M."/>
            <person name="Calcino A."/>
            <person name="Cummins S.F."/>
            <person name="Goodstein D.M."/>
            <person name="Harris C."/>
            <person name="Jackson D.J."/>
            <person name="Leys S.P."/>
            <person name="Shu S."/>
            <person name="Woodcroft B.J."/>
            <person name="Vervoort M."/>
            <person name="Kosik K.S."/>
            <person name="Manning G."/>
            <person name="Degnan B.M."/>
            <person name="Rokhsar D.S."/>
        </authorList>
    </citation>
    <scope>NUCLEOTIDE SEQUENCE [LARGE SCALE GENOMIC DNA]</scope>
</reference>
<feature type="compositionally biased region" description="Basic and acidic residues" evidence="2">
    <location>
        <begin position="393"/>
        <end position="407"/>
    </location>
</feature>
<dbReference type="Pfam" id="PF02752">
    <property type="entry name" value="Arrestin_C"/>
    <property type="match status" value="1"/>
</dbReference>
<dbReference type="GO" id="GO:0001664">
    <property type="term" value="F:G protein-coupled receptor binding"/>
    <property type="evidence" value="ECO:0007669"/>
    <property type="project" value="TreeGrafter"/>
</dbReference>
<dbReference type="Gene3D" id="2.60.40.840">
    <property type="match status" value="1"/>
</dbReference>
<dbReference type="PANTHER" id="PTHR11792">
    <property type="entry name" value="ARRESTIN"/>
    <property type="match status" value="1"/>
</dbReference>
<protein>
    <recommendedName>
        <fullName evidence="3">Arrestin C-terminal-like domain-containing protein</fullName>
    </recommendedName>
</protein>
<keyword evidence="5" id="KW-1185">Reference proteome</keyword>
<dbReference type="InterPro" id="IPR011021">
    <property type="entry name" value="Arrestin-like_N"/>
</dbReference>
<dbReference type="InterPro" id="IPR000698">
    <property type="entry name" value="Arrestin"/>
</dbReference>
<dbReference type="GO" id="GO:0002031">
    <property type="term" value="P:G protein-coupled receptor internalization"/>
    <property type="evidence" value="ECO:0007669"/>
    <property type="project" value="TreeGrafter"/>
</dbReference>
<accession>A0AAN0K4V0</accession>
<evidence type="ECO:0000313" key="4">
    <source>
        <dbReference type="EnsemblMetazoa" id="XP_019864235.1"/>
    </source>
</evidence>
<dbReference type="SUPFAM" id="SSF81296">
    <property type="entry name" value="E set domains"/>
    <property type="match status" value="2"/>
</dbReference>
<dbReference type="Pfam" id="PF00339">
    <property type="entry name" value="Arrestin_N"/>
    <property type="match status" value="1"/>
</dbReference>
<dbReference type="InterPro" id="IPR014752">
    <property type="entry name" value="Arrestin-like_C"/>
</dbReference>
<gene>
    <name evidence="4" type="primary">100636523</name>
</gene>
<dbReference type="InterPro" id="IPR014753">
    <property type="entry name" value="Arrestin_N"/>
</dbReference>
<evidence type="ECO:0000313" key="5">
    <source>
        <dbReference type="Proteomes" id="UP000007879"/>
    </source>
</evidence>
<dbReference type="FunFam" id="2.60.40.840:FF:000002">
    <property type="entry name" value="Arrestin 3"/>
    <property type="match status" value="1"/>
</dbReference>
<proteinExistence type="inferred from homology"/>
<dbReference type="EnsemblMetazoa" id="XM_020008676.1">
    <property type="protein sequence ID" value="XP_019864235.1"/>
    <property type="gene ID" value="LOC100636523"/>
</dbReference>
<sequence>MFDVTSSKAFLHQVFKKTSPNTKITVYVGKRDFVDHVTEVDPLDGVILIDPEYFKKEAKKDRKVFAQILVGFRYGRDDLDVLGLNYRRDLLDERIQVYPPPDPSKPQILTLLQVRLLKKLGRNAYPFTFSLKPGLPSSVSLQPSPNASSQEGEKPCGVDFILRCYVAKNKEDKIEKRNSVRLSVKKITHASDEHTQRPSIELTKQYLLSSHPLTVEANLDKGTYYHGEPIRVNVSITNRSSKTIRKIRVSVRQFAAICLFANSEYKCTVAELESSEGLPIGTGGSLQKSYEITPLLKDNRNKKGLALDGQIKHEDTCLASSTILPSGVEDSRELRESFGIVVHYSVKVRCIVNLGSDLTLELPFTLTHPKPKERVISQVITLPPRSSLSSITDPKDDKSKAPPEAKPEGIPADDTVSVHDVIDHNLITFDTDDATNDQDDFVFEEFVRLRVTGMDDNNETEA</sequence>
<dbReference type="PANTHER" id="PTHR11792:SF17">
    <property type="entry name" value="KURTZ ARRESTIN"/>
    <property type="match status" value="1"/>
</dbReference>